<keyword evidence="3" id="KW-0813">Transport</keyword>
<evidence type="ECO:0000256" key="1">
    <source>
        <dbReference type="ARBA" id="ARBA00004572"/>
    </source>
</evidence>
<feature type="compositionally biased region" description="Acidic residues" evidence="12">
    <location>
        <begin position="23"/>
        <end position="38"/>
    </location>
</feature>
<protein>
    <recommendedName>
        <fullName evidence="16">Mitochondrial import receptor subunit tom22</fullName>
    </recommendedName>
</protein>
<evidence type="ECO:0000256" key="13">
    <source>
        <dbReference type="SAM" id="Phobius"/>
    </source>
</evidence>
<evidence type="ECO:0000256" key="10">
    <source>
        <dbReference type="ARBA" id="ARBA00023136"/>
    </source>
</evidence>
<dbReference type="GO" id="GO:0005741">
    <property type="term" value="C:mitochondrial outer membrane"/>
    <property type="evidence" value="ECO:0007669"/>
    <property type="project" value="UniProtKB-SubCell"/>
</dbReference>
<dbReference type="InterPro" id="IPR005683">
    <property type="entry name" value="Tom22"/>
</dbReference>
<dbReference type="CDD" id="cd22884">
    <property type="entry name" value="TOM22"/>
    <property type="match status" value="1"/>
</dbReference>
<dbReference type="GeneID" id="37002272"/>
<keyword evidence="8" id="KW-0811">Translocation</keyword>
<proteinExistence type="inferred from homology"/>
<gene>
    <name evidence="14" type="ORF">CXQ87_002272</name>
</gene>
<feature type="transmembrane region" description="Helical" evidence="13">
    <location>
        <begin position="85"/>
        <end position="105"/>
    </location>
</feature>
<sequence>MVKLTQVDDETAAATEQKHTFDYAEDSGSDSESDFDEDDIENETLYDRLVALKDIVPPEKRAQYNYYVNKLKSYASSGISTSGSLLWAITSTGLLLGFPFFIALFSEMQLQELEKGVAMQQGSQDLIASGADPLSSRAPRSRSKIQSPTANCIS</sequence>
<keyword evidence="4 13" id="KW-0812">Transmembrane</keyword>
<organism evidence="14 15">
    <name type="scientific">Candidozyma duobushaemuli</name>
    <dbReference type="NCBI Taxonomy" id="1231522"/>
    <lineage>
        <taxon>Eukaryota</taxon>
        <taxon>Fungi</taxon>
        <taxon>Dikarya</taxon>
        <taxon>Ascomycota</taxon>
        <taxon>Saccharomycotina</taxon>
        <taxon>Pichiomycetes</taxon>
        <taxon>Metschnikowiaceae</taxon>
        <taxon>Candidozyma</taxon>
    </lineage>
</organism>
<evidence type="ECO:0000256" key="7">
    <source>
        <dbReference type="ARBA" id="ARBA00022989"/>
    </source>
</evidence>
<evidence type="ECO:0000256" key="11">
    <source>
        <dbReference type="ARBA" id="ARBA00023170"/>
    </source>
</evidence>
<feature type="region of interest" description="Disordered" evidence="12">
    <location>
        <begin position="129"/>
        <end position="154"/>
    </location>
</feature>
<comment type="subcellular location">
    <subcellularLocation>
        <location evidence="1">Mitochondrion outer membrane</location>
        <topology evidence="1">Single-pass membrane protein</topology>
    </subcellularLocation>
</comment>
<evidence type="ECO:0000256" key="9">
    <source>
        <dbReference type="ARBA" id="ARBA00023128"/>
    </source>
</evidence>
<dbReference type="VEuPathDB" id="FungiDB:CXQ87_002272"/>
<feature type="compositionally biased region" description="Polar residues" evidence="12">
    <location>
        <begin position="144"/>
        <end position="154"/>
    </location>
</feature>
<evidence type="ECO:0000256" key="5">
    <source>
        <dbReference type="ARBA" id="ARBA00022787"/>
    </source>
</evidence>
<evidence type="ECO:0000256" key="2">
    <source>
        <dbReference type="ARBA" id="ARBA00009874"/>
    </source>
</evidence>
<accession>A0A2V1A6S4</accession>
<evidence type="ECO:0008006" key="16">
    <source>
        <dbReference type="Google" id="ProtNLM"/>
    </source>
</evidence>
<evidence type="ECO:0000256" key="6">
    <source>
        <dbReference type="ARBA" id="ARBA00022927"/>
    </source>
</evidence>
<dbReference type="Proteomes" id="UP000244406">
    <property type="component" value="Unassembled WGS sequence"/>
</dbReference>
<evidence type="ECO:0000313" key="15">
    <source>
        <dbReference type="Proteomes" id="UP000244406"/>
    </source>
</evidence>
<reference evidence="14 15" key="1">
    <citation type="submission" date="2017-12" db="EMBL/GenBank/DDBJ databases">
        <title>Genome Sequence of the Amphotericin B-resistant Candida duobushaemulonii strain, B09383.</title>
        <authorList>
            <person name="Chow N.A."/>
            <person name="Gade L."/>
            <person name="Batra D."/>
            <person name="Rowe L.A."/>
            <person name="Loparev V.N."/>
            <person name="Litvintseva A.P."/>
        </authorList>
    </citation>
    <scope>NUCLEOTIDE SEQUENCE [LARGE SCALE GENOMIC DNA]</scope>
    <source>
        <strain evidence="14 15">B09383</strain>
    </source>
</reference>
<evidence type="ECO:0000313" key="14">
    <source>
        <dbReference type="EMBL" id="PVH14147.1"/>
    </source>
</evidence>
<keyword evidence="11" id="KW-0675">Receptor</keyword>
<dbReference type="EMBL" id="PKFP01000001">
    <property type="protein sequence ID" value="PVH14147.1"/>
    <property type="molecule type" value="Genomic_DNA"/>
</dbReference>
<evidence type="ECO:0000256" key="3">
    <source>
        <dbReference type="ARBA" id="ARBA00022448"/>
    </source>
</evidence>
<keyword evidence="9" id="KW-0496">Mitochondrion</keyword>
<keyword evidence="7 13" id="KW-1133">Transmembrane helix</keyword>
<dbReference type="Pfam" id="PF04281">
    <property type="entry name" value="Tom22"/>
    <property type="match status" value="1"/>
</dbReference>
<keyword evidence="5" id="KW-1000">Mitochondrion outer membrane</keyword>
<dbReference type="PANTHER" id="PTHR12504">
    <property type="entry name" value="MITOCHONDRIAL IMPORT RECEPTOR SUBUNIT TOM22"/>
    <property type="match status" value="1"/>
</dbReference>
<evidence type="ECO:0000256" key="12">
    <source>
        <dbReference type="SAM" id="MobiDB-lite"/>
    </source>
</evidence>
<evidence type="ECO:0000256" key="4">
    <source>
        <dbReference type="ARBA" id="ARBA00022692"/>
    </source>
</evidence>
<evidence type="ECO:0000256" key="8">
    <source>
        <dbReference type="ARBA" id="ARBA00023010"/>
    </source>
</evidence>
<dbReference type="AlphaFoldDB" id="A0A2V1A6S4"/>
<dbReference type="GO" id="GO:0006886">
    <property type="term" value="P:intracellular protein transport"/>
    <property type="evidence" value="ECO:0007669"/>
    <property type="project" value="InterPro"/>
</dbReference>
<dbReference type="PANTHER" id="PTHR12504:SF0">
    <property type="entry name" value="MITOCHONDRIAL IMPORT RECEPTOR SUBUNIT TOM22 HOMOLOG"/>
    <property type="match status" value="1"/>
</dbReference>
<name>A0A2V1A6S4_9ASCO</name>
<keyword evidence="10 13" id="KW-0472">Membrane</keyword>
<keyword evidence="6" id="KW-0653">Protein transport</keyword>
<keyword evidence="15" id="KW-1185">Reference proteome</keyword>
<comment type="similarity">
    <text evidence="2">Belongs to the Tom22 family.</text>
</comment>
<dbReference type="RefSeq" id="XP_025335087.1">
    <property type="nucleotide sequence ID" value="XM_025480787.1"/>
</dbReference>
<feature type="region of interest" description="Disordered" evidence="12">
    <location>
        <begin position="1"/>
        <end position="38"/>
    </location>
</feature>
<comment type="caution">
    <text evidence="14">The sequence shown here is derived from an EMBL/GenBank/DDBJ whole genome shotgun (WGS) entry which is preliminary data.</text>
</comment>